<proteinExistence type="predicted"/>
<dbReference type="Gene3D" id="2.90.10.10">
    <property type="entry name" value="Bulb-type lectin domain"/>
    <property type="match status" value="2"/>
</dbReference>
<organism evidence="3 4">
    <name type="scientific">Allomyces macrogynus (strain ATCC 38327)</name>
    <name type="common">Allomyces javanicus var. macrogynus</name>
    <dbReference type="NCBI Taxonomy" id="578462"/>
    <lineage>
        <taxon>Eukaryota</taxon>
        <taxon>Fungi</taxon>
        <taxon>Fungi incertae sedis</taxon>
        <taxon>Blastocladiomycota</taxon>
        <taxon>Blastocladiomycetes</taxon>
        <taxon>Blastocladiales</taxon>
        <taxon>Blastocladiaceae</taxon>
        <taxon>Allomyces</taxon>
    </lineage>
</organism>
<feature type="domain" description="Bulb-type lectin" evidence="2">
    <location>
        <begin position="31"/>
        <end position="146"/>
    </location>
</feature>
<dbReference type="PROSITE" id="PS50927">
    <property type="entry name" value="BULB_LECTIN"/>
    <property type="match status" value="1"/>
</dbReference>
<protein>
    <recommendedName>
        <fullName evidence="2">Bulb-type lectin domain-containing protein</fullName>
    </recommendedName>
</protein>
<dbReference type="SMART" id="SM00108">
    <property type="entry name" value="B_lectin"/>
    <property type="match status" value="1"/>
</dbReference>
<dbReference type="VEuPathDB" id="FungiDB:AMAG_12316"/>
<evidence type="ECO:0000313" key="3">
    <source>
        <dbReference type="EMBL" id="KNE67246.1"/>
    </source>
</evidence>
<evidence type="ECO:0000313" key="4">
    <source>
        <dbReference type="Proteomes" id="UP000054350"/>
    </source>
</evidence>
<keyword evidence="4" id="KW-1185">Reference proteome</keyword>
<accession>A0A0L0SXM9</accession>
<sequence>MDHIFTWFAQKMNTNMTTRVWQQTDFISSVPGQSKIGDRLETHEYISSPNNKWHLVVQGDGNLCLYEGWLWISPNCRWASQTCRGYEVPCKLVMHNDGNLALYEHSRRPTWSTGTAGTRAARLLVFDDGQVKLTDAECKTTFWSIKPNRIEFASAHHGYQAKVDSTVIPLFLRAVERMELLQNELVKCKTGPDMTRLLDTLLPHVGQFLTTAKDKTRSLIEHVEQQYYYTNHTRREQERAQMTLSYSQTSNAERLAIALDARIKLLERQVKDAQDKKAQAELDLACADVENIGQVDPKQFVGKSSEGDDNAAVFDSLYDIASERTATLQRYQEELAALKAERARSGTYPEVRIRGIQAEKKIIEVERAWLKKHLDPILSNNDLDQGTKQVFKHHHKGYMNFEPMVCALDGVIRHLVATRMVLSGDEVEGLLAGAKAINNGAKDCRKSAARFGIVL</sequence>
<keyword evidence="1" id="KW-0175">Coiled coil</keyword>
<dbReference type="EMBL" id="GG745352">
    <property type="protein sequence ID" value="KNE67246.1"/>
    <property type="molecule type" value="Genomic_DNA"/>
</dbReference>
<gene>
    <name evidence="3" type="ORF">AMAG_12316</name>
</gene>
<name>A0A0L0SXM9_ALLM3</name>
<reference evidence="3 4" key="1">
    <citation type="submission" date="2009-11" db="EMBL/GenBank/DDBJ databases">
        <title>Annotation of Allomyces macrogynus ATCC 38327.</title>
        <authorList>
            <consortium name="The Broad Institute Genome Sequencing Platform"/>
            <person name="Russ C."/>
            <person name="Cuomo C."/>
            <person name="Burger G."/>
            <person name="Gray M.W."/>
            <person name="Holland P.W.H."/>
            <person name="King N."/>
            <person name="Lang F.B.F."/>
            <person name="Roger A.J."/>
            <person name="Ruiz-Trillo I."/>
            <person name="Young S.K."/>
            <person name="Zeng Q."/>
            <person name="Gargeya S."/>
            <person name="Fitzgerald M."/>
            <person name="Haas B."/>
            <person name="Abouelleil A."/>
            <person name="Alvarado L."/>
            <person name="Arachchi H.M."/>
            <person name="Berlin A."/>
            <person name="Chapman S.B."/>
            <person name="Gearin G."/>
            <person name="Goldberg J."/>
            <person name="Griggs A."/>
            <person name="Gujja S."/>
            <person name="Hansen M."/>
            <person name="Heiman D."/>
            <person name="Howarth C."/>
            <person name="Larimer J."/>
            <person name="Lui A."/>
            <person name="MacDonald P.J.P."/>
            <person name="McCowen C."/>
            <person name="Montmayeur A."/>
            <person name="Murphy C."/>
            <person name="Neiman D."/>
            <person name="Pearson M."/>
            <person name="Priest M."/>
            <person name="Roberts A."/>
            <person name="Saif S."/>
            <person name="Shea T."/>
            <person name="Sisk P."/>
            <person name="Stolte C."/>
            <person name="Sykes S."/>
            <person name="Wortman J."/>
            <person name="Nusbaum C."/>
            <person name="Birren B."/>
        </authorList>
    </citation>
    <scope>NUCLEOTIDE SEQUENCE [LARGE SCALE GENOMIC DNA]</scope>
    <source>
        <strain evidence="3 4">ATCC 38327</strain>
    </source>
</reference>
<evidence type="ECO:0000256" key="1">
    <source>
        <dbReference type="SAM" id="Coils"/>
    </source>
</evidence>
<dbReference type="AlphaFoldDB" id="A0A0L0SXM9"/>
<dbReference type="OrthoDB" id="1884773at2759"/>
<dbReference type="InterPro" id="IPR036426">
    <property type="entry name" value="Bulb-type_lectin_dom_sf"/>
</dbReference>
<evidence type="ECO:0000259" key="2">
    <source>
        <dbReference type="PROSITE" id="PS50927"/>
    </source>
</evidence>
<dbReference type="InterPro" id="IPR001480">
    <property type="entry name" value="Bulb-type_lectin_dom"/>
</dbReference>
<dbReference type="SUPFAM" id="SSF51110">
    <property type="entry name" value="alpha-D-mannose-specific plant lectins"/>
    <property type="match status" value="1"/>
</dbReference>
<reference evidence="4" key="2">
    <citation type="submission" date="2009-11" db="EMBL/GenBank/DDBJ databases">
        <title>The Genome Sequence of Allomyces macrogynus strain ATCC 38327.</title>
        <authorList>
            <consortium name="The Broad Institute Genome Sequencing Platform"/>
            <person name="Russ C."/>
            <person name="Cuomo C."/>
            <person name="Shea T."/>
            <person name="Young S.K."/>
            <person name="Zeng Q."/>
            <person name="Koehrsen M."/>
            <person name="Haas B."/>
            <person name="Borodovsky M."/>
            <person name="Guigo R."/>
            <person name="Alvarado L."/>
            <person name="Berlin A."/>
            <person name="Borenstein D."/>
            <person name="Chen Z."/>
            <person name="Engels R."/>
            <person name="Freedman E."/>
            <person name="Gellesch M."/>
            <person name="Goldberg J."/>
            <person name="Griggs A."/>
            <person name="Gujja S."/>
            <person name="Heiman D."/>
            <person name="Hepburn T."/>
            <person name="Howarth C."/>
            <person name="Jen D."/>
            <person name="Larson L."/>
            <person name="Lewis B."/>
            <person name="Mehta T."/>
            <person name="Park D."/>
            <person name="Pearson M."/>
            <person name="Roberts A."/>
            <person name="Saif S."/>
            <person name="Shenoy N."/>
            <person name="Sisk P."/>
            <person name="Stolte C."/>
            <person name="Sykes S."/>
            <person name="Walk T."/>
            <person name="White J."/>
            <person name="Yandava C."/>
            <person name="Burger G."/>
            <person name="Gray M.W."/>
            <person name="Holland P.W.H."/>
            <person name="King N."/>
            <person name="Lang F.B.F."/>
            <person name="Roger A.J."/>
            <person name="Ruiz-Trillo I."/>
            <person name="Lander E."/>
            <person name="Nusbaum C."/>
        </authorList>
    </citation>
    <scope>NUCLEOTIDE SEQUENCE [LARGE SCALE GENOMIC DNA]</scope>
    <source>
        <strain evidence="4">ATCC 38327</strain>
    </source>
</reference>
<dbReference type="Proteomes" id="UP000054350">
    <property type="component" value="Unassembled WGS sequence"/>
</dbReference>
<feature type="coiled-coil region" evidence="1">
    <location>
        <begin position="256"/>
        <end position="290"/>
    </location>
</feature>